<evidence type="ECO:0000256" key="3">
    <source>
        <dbReference type="ARBA" id="ARBA00038452"/>
    </source>
</evidence>
<dbReference type="InterPro" id="IPR006575">
    <property type="entry name" value="RWD_dom"/>
</dbReference>
<dbReference type="Pfam" id="PF00400">
    <property type="entry name" value="WD40"/>
    <property type="match status" value="2"/>
</dbReference>
<dbReference type="Pfam" id="PF05773">
    <property type="entry name" value="RWD"/>
    <property type="match status" value="1"/>
</dbReference>
<keyword evidence="2" id="KW-0677">Repeat</keyword>
<dbReference type="InterPro" id="IPR002347">
    <property type="entry name" value="SDR_fam"/>
</dbReference>
<gene>
    <name evidence="7" type="ORF">RI543_001462</name>
</gene>
<dbReference type="SMART" id="SM00320">
    <property type="entry name" value="WD40"/>
    <property type="match status" value="6"/>
</dbReference>
<evidence type="ECO:0000313" key="8">
    <source>
        <dbReference type="Proteomes" id="UP001306508"/>
    </source>
</evidence>
<evidence type="ECO:0000256" key="4">
    <source>
        <dbReference type="PROSITE-ProRule" id="PRU00221"/>
    </source>
</evidence>
<dbReference type="SUPFAM" id="SSF50978">
    <property type="entry name" value="WD40 repeat-like"/>
    <property type="match status" value="1"/>
</dbReference>
<dbReference type="SMART" id="SM00591">
    <property type="entry name" value="RWD"/>
    <property type="match status" value="1"/>
</dbReference>
<dbReference type="InterPro" id="IPR019775">
    <property type="entry name" value="WD40_repeat_CS"/>
</dbReference>
<comment type="similarity">
    <text evidence="3">Belongs to the WD repeat WDR59 family.</text>
</comment>
<dbReference type="InterPro" id="IPR049567">
    <property type="entry name" value="WDR59-like"/>
</dbReference>
<dbReference type="Pfam" id="PF00106">
    <property type="entry name" value="adh_short"/>
    <property type="match status" value="1"/>
</dbReference>
<comment type="caution">
    <text evidence="7">The sequence shown here is derived from an EMBL/GenBank/DDBJ whole genome shotgun (WGS) entry which is preliminary data.</text>
</comment>
<reference evidence="8" key="1">
    <citation type="submission" date="2023-07" db="EMBL/GenBank/DDBJ databases">
        <title>A draft genome of Kazachstania heterogenica Y-27499.</title>
        <authorList>
            <person name="Donic C."/>
            <person name="Kralova J.S."/>
            <person name="Fidel L."/>
            <person name="Ben-Dor S."/>
            <person name="Jung S."/>
        </authorList>
    </citation>
    <scope>NUCLEOTIDE SEQUENCE [LARGE SCALE GENOMIC DNA]</scope>
    <source>
        <strain evidence="8">Y27499</strain>
    </source>
</reference>
<feature type="repeat" description="WD" evidence="4">
    <location>
        <begin position="198"/>
        <end position="234"/>
    </location>
</feature>
<protein>
    <recommendedName>
        <fullName evidence="6">RWD domain-containing protein</fullName>
    </recommendedName>
</protein>
<dbReference type="GO" id="GO:0035859">
    <property type="term" value="C:Seh1-associated complex"/>
    <property type="evidence" value="ECO:0007669"/>
    <property type="project" value="TreeGrafter"/>
</dbReference>
<dbReference type="Proteomes" id="UP001306508">
    <property type="component" value="Unassembled WGS sequence"/>
</dbReference>
<dbReference type="SUPFAM" id="SSF51735">
    <property type="entry name" value="NAD(P)-binding Rossmann-fold domains"/>
    <property type="match status" value="1"/>
</dbReference>
<dbReference type="PROSITE" id="PS00678">
    <property type="entry name" value="WD_REPEATS_1"/>
    <property type="match status" value="2"/>
</dbReference>
<feature type="compositionally biased region" description="Polar residues" evidence="5">
    <location>
        <begin position="726"/>
        <end position="735"/>
    </location>
</feature>
<proteinExistence type="inferred from homology"/>
<organism evidence="7 8">
    <name type="scientific">Arxiozyma heterogenica</name>
    <dbReference type="NCBI Taxonomy" id="278026"/>
    <lineage>
        <taxon>Eukaryota</taxon>
        <taxon>Fungi</taxon>
        <taxon>Dikarya</taxon>
        <taxon>Ascomycota</taxon>
        <taxon>Saccharomycotina</taxon>
        <taxon>Saccharomycetes</taxon>
        <taxon>Saccharomycetales</taxon>
        <taxon>Saccharomycetaceae</taxon>
        <taxon>Arxiozyma</taxon>
    </lineage>
</organism>
<evidence type="ECO:0000256" key="1">
    <source>
        <dbReference type="ARBA" id="ARBA00022574"/>
    </source>
</evidence>
<evidence type="ECO:0000256" key="5">
    <source>
        <dbReference type="SAM" id="MobiDB-lite"/>
    </source>
</evidence>
<dbReference type="Gene3D" id="3.40.50.720">
    <property type="entry name" value="NAD(P)-binding Rossmann-like Domain"/>
    <property type="match status" value="1"/>
</dbReference>
<sequence length="1430" mass="162280">MAYIGSISSPYESPTFGTSLSLRVNGGFNAVSINPSGRDVVLASRSGLFIIDLDDPFSPPRWLHHDTPWQVADVQWYPHPAKPYWVVSTSNQKAIIWNLTRPALNAIEYALHGHSRAITDINFNPQNPDILATCSIDTYVHTWDMRSPSRPFYSTSSWNSSASQVKWNFKDPNILASSHGNDVFIWDIRHGSTPLFKFEGHESGVNSIDFNKFNRNEIMSSSNDGTVKFWDLSNDGSCLKTISADFPIWRGRYLPFGNGFCIMPTVGGNNSVFLMSLNEDNTNDDSDTSNINCNTLSTTPTSNNNFTINNLNNSKKIEKLQPVHTFKGHSDRVIDFLWRSRHSHDSIVDDREFQLVTWSKDSDLRLWPIMDEIYEKVNFDRNQVLKEKLPNYEYISFNRCENDSNLSSEEITNGYSNAKEYFVTTSGLTRSDDIDHLNWLSGVKMNRQDTPNDLFEDTKLQNLGEEVSSIGHNFPNIVFEKISVSTGELVLTLKGPWSKSDTEPNIFLRIGIKVPPHYPNKGNPPKFEIEENNNLPPESKKTIISKLIEISEAYGNINQYCLEACLRYLLGEEVNLDDIENIGNEPLFNFDMNTHLDLESFGSLSDIDRNSQILDSSSSTSSESGLLKNTFNNEQANAHNLFGRNLAFDSTPVPNLCGAVWTPTGHLITFFVPENKTDRITLNNLELSEKTLLKKQNSLNYEPQELFDQDENKLFQNLRPKRYVDTLSTHGNNTEQEYDTSDEKSTSESSLYSFVDDWHDIIGNDVLVRTKLPTLYDNFTRTIGSLPSESVRTDSSRKTKNIIIDTDFSHLIPDNKNLALEYQVIDNSPGEMARHNALVAEKYGFEEISHCWQILSDLFMADNSDDPLVFISENHLLTVQWFVREALKYFEKANNLQMVAMLCCVLAYRPNYISSFNDNTTSSINMESTVTFDKMEGSVSYLSNDSSSIYSRTSTPIGTSLAINNIIIDNHQRYTHLSSLGNNNSAKSKDIFMNSTTRANYSSFRVSPSFSKNSIHPYSQPQSLTAEKDSNSPIIQVQLIDDEVINVKKGINYDILDCDALTRYKNYVYQYSNLLFQWMLPIERAKILKCPAGCGCNFAVILGANSNLGFNIALRLVEQEDPQCNITFVVTSRTKKRADEVAKNIEKGITHIKRSGKVVCDPFVIDLTSMESVKNFADALNHKYKKINYFFNNAAVGLCDGINWLRAVLEVCINPIKAVTDPGYRIQKKGLISKDGMGYVFQANVFGAYFLIHQLLDSLSRGTAAVVWISSLCSTSKYLSLDDIELINSSRPYDGSKRVIDLLHLATYKQLKAKNIYQYVVQPGIFISQSYAEQLNIFTYWSMLLLFMLARFFGSIWHTIDGYKAANSAVYVATFVDKNFERQDLKYGSATYSDGKEYIKPQEIEDTGKYQVCDYLETKRKEFENKLKDK</sequence>
<dbReference type="EMBL" id="JAWIZZ010000038">
    <property type="protein sequence ID" value="KAK5781071.1"/>
    <property type="molecule type" value="Genomic_DNA"/>
</dbReference>
<dbReference type="InterPro" id="IPR036322">
    <property type="entry name" value="WD40_repeat_dom_sf"/>
</dbReference>
<feature type="repeat" description="WD" evidence="4">
    <location>
        <begin position="111"/>
        <end position="147"/>
    </location>
</feature>
<dbReference type="GO" id="GO:0034198">
    <property type="term" value="P:cellular response to amino acid starvation"/>
    <property type="evidence" value="ECO:0007669"/>
    <property type="project" value="TreeGrafter"/>
</dbReference>
<keyword evidence="1 4" id="KW-0853">WD repeat</keyword>
<dbReference type="PANTHER" id="PTHR46170:SF1">
    <property type="entry name" value="GATOR COMPLEX PROTEIN WDR59"/>
    <property type="match status" value="1"/>
</dbReference>
<dbReference type="InterPro" id="IPR001680">
    <property type="entry name" value="WD40_rpt"/>
</dbReference>
<name>A0AAN7W4J7_9SACH</name>
<evidence type="ECO:0000313" key="7">
    <source>
        <dbReference type="EMBL" id="KAK5781071.1"/>
    </source>
</evidence>
<dbReference type="GO" id="GO:1904263">
    <property type="term" value="P:positive regulation of TORC1 signaling"/>
    <property type="evidence" value="ECO:0007669"/>
    <property type="project" value="TreeGrafter"/>
</dbReference>
<dbReference type="InterPro" id="IPR015943">
    <property type="entry name" value="WD40/YVTN_repeat-like_dom_sf"/>
</dbReference>
<dbReference type="PROSITE" id="PS50294">
    <property type="entry name" value="WD_REPEATS_REGION"/>
    <property type="match status" value="2"/>
</dbReference>
<evidence type="ECO:0000256" key="2">
    <source>
        <dbReference type="ARBA" id="ARBA00022737"/>
    </source>
</evidence>
<dbReference type="PROSITE" id="PS50908">
    <property type="entry name" value="RWD"/>
    <property type="match status" value="1"/>
</dbReference>
<accession>A0AAN7W4J7</accession>
<keyword evidence="8" id="KW-1185">Reference proteome</keyword>
<dbReference type="GO" id="GO:0035591">
    <property type="term" value="F:signaling adaptor activity"/>
    <property type="evidence" value="ECO:0007669"/>
    <property type="project" value="TreeGrafter"/>
</dbReference>
<feature type="domain" description="RWD" evidence="6">
    <location>
        <begin position="465"/>
        <end position="576"/>
    </location>
</feature>
<dbReference type="GO" id="GO:0005774">
    <property type="term" value="C:vacuolar membrane"/>
    <property type="evidence" value="ECO:0007669"/>
    <property type="project" value="TreeGrafter"/>
</dbReference>
<dbReference type="PROSITE" id="PS50082">
    <property type="entry name" value="WD_REPEATS_2"/>
    <property type="match status" value="2"/>
</dbReference>
<feature type="region of interest" description="Disordered" evidence="5">
    <location>
        <begin position="725"/>
        <end position="745"/>
    </location>
</feature>
<dbReference type="InterPro" id="IPR036291">
    <property type="entry name" value="NAD(P)-bd_dom_sf"/>
</dbReference>
<dbReference type="PANTHER" id="PTHR46170">
    <property type="entry name" value="GATOR COMPLEX PROTEIN WDR59"/>
    <property type="match status" value="1"/>
</dbReference>
<dbReference type="Gene3D" id="2.130.10.10">
    <property type="entry name" value="YVTN repeat-like/Quinoprotein amine dehydrogenase"/>
    <property type="match status" value="1"/>
</dbReference>
<evidence type="ECO:0000259" key="6">
    <source>
        <dbReference type="PROSITE" id="PS50908"/>
    </source>
</evidence>